<dbReference type="AlphaFoldDB" id="A0A317DCD7"/>
<proteinExistence type="predicted"/>
<comment type="caution">
    <text evidence="1">The sequence shown here is derived from an EMBL/GenBank/DDBJ whole genome shotgun (WGS) entry which is preliminary data.</text>
</comment>
<dbReference type="RefSeq" id="WP_109803926.1">
    <property type="nucleotide sequence ID" value="NZ_QGKS01000297.1"/>
</dbReference>
<sequence>MLAAIAAAALGVHEAFGALRNRPGSDAGWRTITVNLWQPGTSADGPELTHAPAAWWIVGLGHLGQAYTWVMSWLTYADPAQV</sequence>
<gene>
    <name evidence="1" type="ORF">DKT69_24865</name>
</gene>
<dbReference type="OrthoDB" id="9087947at2"/>
<protein>
    <submittedName>
        <fullName evidence="1">Uncharacterized protein</fullName>
    </submittedName>
</protein>
<name>A0A317DCD7_9ACTN</name>
<evidence type="ECO:0000313" key="1">
    <source>
        <dbReference type="EMBL" id="PWR12134.1"/>
    </source>
</evidence>
<evidence type="ECO:0000313" key="2">
    <source>
        <dbReference type="Proteomes" id="UP000246050"/>
    </source>
</evidence>
<organism evidence="1 2">
    <name type="scientific">Micromonospora sicca</name>
    <dbReference type="NCBI Taxonomy" id="2202420"/>
    <lineage>
        <taxon>Bacteria</taxon>
        <taxon>Bacillati</taxon>
        <taxon>Actinomycetota</taxon>
        <taxon>Actinomycetes</taxon>
        <taxon>Micromonosporales</taxon>
        <taxon>Micromonosporaceae</taxon>
        <taxon>Micromonospora</taxon>
    </lineage>
</organism>
<accession>A0A317DCD7</accession>
<reference evidence="1 2" key="1">
    <citation type="submission" date="2018-05" db="EMBL/GenBank/DDBJ databases">
        <title>Micromonosporas from Atacama Desert.</title>
        <authorList>
            <person name="Carro L."/>
            <person name="Golinska P."/>
            <person name="Klenk H.-P."/>
            <person name="Goodfellow M."/>
        </authorList>
    </citation>
    <scope>NUCLEOTIDE SEQUENCE [LARGE SCALE GENOMIC DNA]</scope>
    <source>
        <strain evidence="1 2">4G51</strain>
    </source>
</reference>
<dbReference type="Proteomes" id="UP000246050">
    <property type="component" value="Unassembled WGS sequence"/>
</dbReference>
<dbReference type="EMBL" id="QGKS01000297">
    <property type="protein sequence ID" value="PWR12134.1"/>
    <property type="molecule type" value="Genomic_DNA"/>
</dbReference>